<dbReference type="GO" id="GO:0046872">
    <property type="term" value="F:metal ion binding"/>
    <property type="evidence" value="ECO:0007669"/>
    <property type="project" value="UniProtKB-UniRule"/>
</dbReference>
<evidence type="ECO:0000256" key="1">
    <source>
        <dbReference type="ARBA" id="ARBA00005046"/>
    </source>
</evidence>
<dbReference type="GO" id="GO:0005829">
    <property type="term" value="C:cytosol"/>
    <property type="evidence" value="ECO:0007669"/>
    <property type="project" value="TreeGrafter"/>
</dbReference>
<keyword evidence="5" id="KW-0460">Magnesium</keyword>
<evidence type="ECO:0000256" key="2">
    <source>
        <dbReference type="ARBA" id="ARBA00007589"/>
    </source>
</evidence>
<dbReference type="Gene3D" id="2.40.340.10">
    <property type="entry name" value="MoeA, C-terminal, domain IV"/>
    <property type="match status" value="1"/>
</dbReference>
<gene>
    <name evidence="8" type="ORF">BABINDRAFT_160057</name>
</gene>
<dbReference type="InterPro" id="IPR008284">
    <property type="entry name" value="MoCF_biosynth_CS"/>
</dbReference>
<comment type="catalytic activity">
    <reaction evidence="5">
        <text>molybdopterin + ATP + H(+) = adenylyl-molybdopterin + diphosphate</text>
        <dbReference type="Rhea" id="RHEA:31331"/>
        <dbReference type="ChEBI" id="CHEBI:15378"/>
        <dbReference type="ChEBI" id="CHEBI:30616"/>
        <dbReference type="ChEBI" id="CHEBI:33019"/>
        <dbReference type="ChEBI" id="CHEBI:58698"/>
        <dbReference type="ChEBI" id="CHEBI:62727"/>
    </reaction>
</comment>
<dbReference type="InterPro" id="IPR005111">
    <property type="entry name" value="MoeA_C_domain_IV"/>
</dbReference>
<feature type="chain" id="PRO_5013085437" description="MoaB/Mog domain-containing protein" evidence="6">
    <location>
        <begin position="16"/>
        <end position="663"/>
    </location>
</feature>
<dbReference type="InterPro" id="IPR005110">
    <property type="entry name" value="MoeA_linker/N"/>
</dbReference>
<keyword evidence="5" id="KW-0808">Transferase</keyword>
<dbReference type="GeneID" id="30145882"/>
<evidence type="ECO:0000259" key="7">
    <source>
        <dbReference type="SMART" id="SM00852"/>
    </source>
</evidence>
<dbReference type="SUPFAM" id="SSF53218">
    <property type="entry name" value="Molybdenum cofactor biosynthesis proteins"/>
    <property type="match status" value="2"/>
</dbReference>
<dbReference type="SUPFAM" id="SSF63882">
    <property type="entry name" value="MoeA N-terminal region -like"/>
    <property type="match status" value="1"/>
</dbReference>
<dbReference type="RefSeq" id="XP_018987149.1">
    <property type="nucleotide sequence ID" value="XM_019128029.1"/>
</dbReference>
<dbReference type="InterPro" id="IPR001453">
    <property type="entry name" value="MoaB/Mog_dom"/>
</dbReference>
<dbReference type="CDD" id="cd00886">
    <property type="entry name" value="MogA_MoaB"/>
    <property type="match status" value="1"/>
</dbReference>
<comment type="similarity">
    <text evidence="3">In the C-terminal section; belongs to the MoeA family.</text>
</comment>
<evidence type="ECO:0000313" key="8">
    <source>
        <dbReference type="EMBL" id="ODQ81821.1"/>
    </source>
</evidence>
<evidence type="ECO:0000256" key="4">
    <source>
        <dbReference type="ARBA" id="ARBA00023150"/>
    </source>
</evidence>
<sequence length="663" mass="70087">MFLVGVLILSDACFQDPLLDATTAAVETAFAGAKHNYTVTSKAIIPDDFDAIQSKIIGWSAKPGLDLILTCGGTGFTDRDITPEAIRPLLHREAPGIVHQLLSESLKITPYAIMSRPVAGVRNQSVVITLPGSPKAAVENLQAVLGVLGHALAQIGLTDSRALHQKFNRTINDALPDSDSSPVVHPVPSDALATLHSSSLHHCPHGHTKPSCGISKHKLVSNDLSSPVTLRARALPFPMLPVPEALALIAKFTPAPTKITKRITDDLAGYILAEDVFASVDVPSFPASIVDGYAVVSADGTGTYPVVAVSHANASEKTTLRPGEIARITTGAPVPLGADAVVMVEETELITTDGTEEKEVKILAIGVKPLDNVRAVGSDIQKGTKILAKGTPFASNGSEVGVLASVGVTHVAVFAKPTVGVLSTGNELLDLKTFTGEVKYGQIFDSNRPTLLSAVKNSHFAAVDLGIAVDRAESLEEVIREAFAQCDILITTGGVSMGELDLLKPVIERKLGGVIHFGRVAMKPGKPTTFATVEIGGFTKIIFGLPGNPASASVTFNLFVLPSMMKNAGYEQSGVATVDVELTQDIRLDPRPEYHRVYVFQKYDEVTKLHKLVAESTGFQRSSRIGSMKGANGLLCLPSSKTAGSVLRAGEHVKAMLIDSLRN</sequence>
<organism evidence="8 9">
    <name type="scientific">Babjeviella inositovora NRRL Y-12698</name>
    <dbReference type="NCBI Taxonomy" id="984486"/>
    <lineage>
        <taxon>Eukaryota</taxon>
        <taxon>Fungi</taxon>
        <taxon>Dikarya</taxon>
        <taxon>Ascomycota</taxon>
        <taxon>Saccharomycotina</taxon>
        <taxon>Pichiomycetes</taxon>
        <taxon>Serinales incertae sedis</taxon>
        <taxon>Babjeviella</taxon>
    </lineage>
</organism>
<dbReference type="NCBIfam" id="TIGR00177">
    <property type="entry name" value="molyb_syn"/>
    <property type="match status" value="2"/>
</dbReference>
<comment type="similarity">
    <text evidence="5">Belongs to the MoeA family.</text>
</comment>
<dbReference type="Gene3D" id="3.40.980.10">
    <property type="entry name" value="MoaB/Mog-like domain"/>
    <property type="match status" value="2"/>
</dbReference>
<dbReference type="NCBIfam" id="NF045515">
    <property type="entry name" value="Glp_gephyrin"/>
    <property type="match status" value="1"/>
</dbReference>
<dbReference type="STRING" id="984486.A0A1E3QW25"/>
<dbReference type="PROSITE" id="PS01079">
    <property type="entry name" value="MOCF_BIOSYNTHESIS_2"/>
    <property type="match status" value="1"/>
</dbReference>
<dbReference type="GO" id="GO:0005524">
    <property type="term" value="F:ATP binding"/>
    <property type="evidence" value="ECO:0007669"/>
    <property type="project" value="UniProtKB-UniRule"/>
</dbReference>
<comment type="similarity">
    <text evidence="2">In the N-terminal section; belongs to the MoaB/Mog family.</text>
</comment>
<name>A0A1E3QW25_9ASCO</name>
<accession>A0A1E3QW25</accession>
<dbReference type="SMART" id="SM00852">
    <property type="entry name" value="MoCF_biosynth"/>
    <property type="match status" value="2"/>
</dbReference>
<keyword evidence="5" id="KW-0479">Metal-binding</keyword>
<keyword evidence="6" id="KW-0732">Signal</keyword>
<proteinExistence type="inferred from homology"/>
<dbReference type="InterPro" id="IPR036135">
    <property type="entry name" value="MoeA_linker/N_sf"/>
</dbReference>
<feature type="domain" description="MoaB/Mog" evidence="7">
    <location>
        <begin position="420"/>
        <end position="566"/>
    </location>
</feature>
<dbReference type="AlphaFoldDB" id="A0A1E3QW25"/>
<reference evidence="9" key="1">
    <citation type="submission" date="2016-05" db="EMBL/GenBank/DDBJ databases">
        <title>Comparative genomics of biotechnologically important yeasts.</title>
        <authorList>
            <consortium name="DOE Joint Genome Institute"/>
            <person name="Riley R."/>
            <person name="Haridas S."/>
            <person name="Wolfe K.H."/>
            <person name="Lopes M.R."/>
            <person name="Hittinger C.T."/>
            <person name="Goker M."/>
            <person name="Salamov A."/>
            <person name="Wisecaver J."/>
            <person name="Long T.M."/>
            <person name="Aerts A.L."/>
            <person name="Barry K."/>
            <person name="Choi C."/>
            <person name="Clum A."/>
            <person name="Coughlan A.Y."/>
            <person name="Deshpande S."/>
            <person name="Douglass A.P."/>
            <person name="Hanson S.J."/>
            <person name="Klenk H.-P."/>
            <person name="Labutti K."/>
            <person name="Lapidus A."/>
            <person name="Lindquist E."/>
            <person name="Lipzen A."/>
            <person name="Meier-Kolthoff J.P."/>
            <person name="Ohm R.A."/>
            <person name="Otillar R.P."/>
            <person name="Pangilinan J."/>
            <person name="Peng Y."/>
            <person name="Rokas A."/>
            <person name="Rosa C.A."/>
            <person name="Scheuner C."/>
            <person name="Sibirny A.A."/>
            <person name="Slot J.C."/>
            <person name="Stielow J.B."/>
            <person name="Sun H."/>
            <person name="Kurtzman C.P."/>
            <person name="Blackwell M."/>
            <person name="Grigoriev I.V."/>
            <person name="Jeffries T.W."/>
        </authorList>
    </citation>
    <scope>NUCLEOTIDE SEQUENCE [LARGE SCALE GENOMIC DNA]</scope>
    <source>
        <strain evidence="9">NRRL Y-12698</strain>
    </source>
</reference>
<evidence type="ECO:0000256" key="3">
    <source>
        <dbReference type="ARBA" id="ARBA00008339"/>
    </source>
</evidence>
<dbReference type="PANTHER" id="PTHR10192:SF5">
    <property type="entry name" value="GEPHYRIN"/>
    <property type="match status" value="1"/>
</dbReference>
<dbReference type="GO" id="GO:0061599">
    <property type="term" value="F:molybdopterin molybdotransferase activity"/>
    <property type="evidence" value="ECO:0007669"/>
    <property type="project" value="UniProtKB-UniRule"/>
</dbReference>
<comment type="pathway">
    <text evidence="1 5">Cofactor biosynthesis; molybdopterin biosynthesis.</text>
</comment>
<keyword evidence="4 5" id="KW-0501">Molybdenum cofactor biosynthesis</keyword>
<comment type="catalytic activity">
    <reaction evidence="5">
        <text>adenylyl-molybdopterin + molybdate = Mo-molybdopterin + AMP + H(+)</text>
        <dbReference type="Rhea" id="RHEA:35047"/>
        <dbReference type="ChEBI" id="CHEBI:15378"/>
        <dbReference type="ChEBI" id="CHEBI:36264"/>
        <dbReference type="ChEBI" id="CHEBI:62727"/>
        <dbReference type="ChEBI" id="CHEBI:71302"/>
        <dbReference type="ChEBI" id="CHEBI:456215"/>
    </reaction>
</comment>
<dbReference type="PANTHER" id="PTHR10192">
    <property type="entry name" value="MOLYBDOPTERIN BIOSYNTHESIS PROTEIN"/>
    <property type="match status" value="1"/>
</dbReference>
<comment type="function">
    <text evidence="5">Catalyzes two steps in the biosynthesis of the molybdenum cofactor. In the first step, molybdopterin is adenylated. Subsequently, molybdate is inserted into adenylated molybdopterin and AMP is released.</text>
</comment>
<dbReference type="Pfam" id="PF00994">
    <property type="entry name" value="MoCF_biosynth"/>
    <property type="match status" value="2"/>
</dbReference>
<dbReference type="SUPFAM" id="SSF63867">
    <property type="entry name" value="MoeA C-terminal domain-like"/>
    <property type="match status" value="1"/>
</dbReference>
<keyword evidence="9" id="KW-1185">Reference proteome</keyword>
<feature type="domain" description="MoaB/Mog" evidence="7">
    <location>
        <begin position="5"/>
        <end position="151"/>
    </location>
</feature>
<dbReference type="GO" id="GO:0006777">
    <property type="term" value="P:Mo-molybdopterin cofactor biosynthetic process"/>
    <property type="evidence" value="ECO:0007669"/>
    <property type="project" value="UniProtKB-UniRule"/>
</dbReference>
<dbReference type="OrthoDB" id="4349954at2759"/>
<dbReference type="FunFam" id="2.170.190.11:FF:000001">
    <property type="entry name" value="Molybdopterin molybdenumtransferase"/>
    <property type="match status" value="1"/>
</dbReference>
<evidence type="ECO:0000313" key="9">
    <source>
        <dbReference type="Proteomes" id="UP000094336"/>
    </source>
</evidence>
<dbReference type="Pfam" id="PF03454">
    <property type="entry name" value="MoeA_C"/>
    <property type="match status" value="1"/>
</dbReference>
<dbReference type="InterPro" id="IPR036688">
    <property type="entry name" value="MoeA_C_domain_IV_sf"/>
</dbReference>
<feature type="signal peptide" evidence="6">
    <location>
        <begin position="1"/>
        <end position="15"/>
    </location>
</feature>
<keyword evidence="5" id="KW-0500">Molybdenum</keyword>
<dbReference type="Pfam" id="PF03453">
    <property type="entry name" value="MoeA_N"/>
    <property type="match status" value="1"/>
</dbReference>
<evidence type="ECO:0000256" key="5">
    <source>
        <dbReference type="RuleBase" id="RU365090"/>
    </source>
</evidence>
<dbReference type="CDD" id="cd00887">
    <property type="entry name" value="MoeA"/>
    <property type="match status" value="1"/>
</dbReference>
<dbReference type="FunFam" id="3.40.980.10:FF:000011">
    <property type="entry name" value="Molybdopterin molybdenumtransferase"/>
    <property type="match status" value="1"/>
</dbReference>
<comment type="cofactor">
    <cofactor evidence="5">
        <name>Mg(2+)</name>
        <dbReference type="ChEBI" id="CHEBI:18420"/>
    </cofactor>
</comment>
<protein>
    <recommendedName>
        <fullName evidence="7">MoaB/Mog domain-containing protein</fullName>
    </recommendedName>
</protein>
<dbReference type="InterPro" id="IPR038987">
    <property type="entry name" value="MoeA-like"/>
</dbReference>
<dbReference type="GO" id="GO:0061598">
    <property type="term" value="F:molybdopterin adenylyltransferase activity"/>
    <property type="evidence" value="ECO:0007669"/>
    <property type="project" value="UniProtKB-UniRule"/>
</dbReference>
<dbReference type="InterPro" id="IPR036425">
    <property type="entry name" value="MoaB/Mog-like_dom_sf"/>
</dbReference>
<dbReference type="EMBL" id="KV454427">
    <property type="protein sequence ID" value="ODQ81821.1"/>
    <property type="molecule type" value="Genomic_DNA"/>
</dbReference>
<evidence type="ECO:0000256" key="6">
    <source>
        <dbReference type="SAM" id="SignalP"/>
    </source>
</evidence>
<dbReference type="Gene3D" id="3.90.105.10">
    <property type="entry name" value="Molybdopterin biosynthesis moea protein, domain 2"/>
    <property type="match status" value="1"/>
</dbReference>
<dbReference type="UniPathway" id="UPA00344"/>
<dbReference type="Proteomes" id="UP000094336">
    <property type="component" value="Unassembled WGS sequence"/>
</dbReference>
<dbReference type="Gene3D" id="2.170.190.11">
    <property type="entry name" value="Molybdopterin biosynthesis moea protein, domain 3"/>
    <property type="match status" value="1"/>
</dbReference>